<sequence length="44" mass="4776">MPNPDEQPQAEIWMRAHPAGCSEIEVGANTVSLQDATQNPPTPF</sequence>
<organism evidence="1 2">
    <name type="scientific">Escherichia coli</name>
    <dbReference type="NCBI Taxonomy" id="562"/>
    <lineage>
        <taxon>Bacteria</taxon>
        <taxon>Pseudomonadati</taxon>
        <taxon>Pseudomonadota</taxon>
        <taxon>Gammaproteobacteria</taxon>
        <taxon>Enterobacterales</taxon>
        <taxon>Enterobacteriaceae</taxon>
        <taxon>Escherichia</taxon>
    </lineage>
</organism>
<proteinExistence type="predicted"/>
<gene>
    <name evidence="1" type="ORF">NCTC8621_02764</name>
</gene>
<dbReference type="AlphaFoldDB" id="A0A376PXG4"/>
<name>A0A376PXG4_ECOLX</name>
<protein>
    <submittedName>
        <fullName evidence="1">Uncharacterized protein</fullName>
    </submittedName>
</protein>
<dbReference type="Proteomes" id="UP000255093">
    <property type="component" value="Unassembled WGS sequence"/>
</dbReference>
<dbReference type="Gene3D" id="2.60.120.10">
    <property type="entry name" value="Jelly Rolls"/>
    <property type="match status" value="1"/>
</dbReference>
<evidence type="ECO:0000313" key="1">
    <source>
        <dbReference type="EMBL" id="STH82764.1"/>
    </source>
</evidence>
<dbReference type="EMBL" id="UGBW01000003">
    <property type="protein sequence ID" value="STH82764.1"/>
    <property type="molecule type" value="Genomic_DNA"/>
</dbReference>
<dbReference type="InterPro" id="IPR014710">
    <property type="entry name" value="RmlC-like_jellyroll"/>
</dbReference>
<reference evidence="1 2" key="1">
    <citation type="submission" date="2018-06" db="EMBL/GenBank/DDBJ databases">
        <authorList>
            <consortium name="Pathogen Informatics"/>
            <person name="Doyle S."/>
        </authorList>
    </citation>
    <scope>NUCLEOTIDE SEQUENCE [LARGE SCALE GENOMIC DNA]</scope>
    <source>
        <strain evidence="1 2">NCTC8621</strain>
    </source>
</reference>
<evidence type="ECO:0000313" key="2">
    <source>
        <dbReference type="Proteomes" id="UP000255093"/>
    </source>
</evidence>
<accession>A0A376PXG4</accession>